<name>A0A8S1HLY3_9PELO</name>
<dbReference type="Gene3D" id="1.20.58.390">
    <property type="entry name" value="Neurotransmitter-gated ion-channel transmembrane domain"/>
    <property type="match status" value="1"/>
</dbReference>
<evidence type="ECO:0000256" key="1">
    <source>
        <dbReference type="SAM" id="Phobius"/>
    </source>
</evidence>
<dbReference type="PRINTS" id="PR00253">
    <property type="entry name" value="GABAARECEPTR"/>
</dbReference>
<gene>
    <name evidence="3" type="ORF">CAUJ_LOCUS12733</name>
</gene>
<dbReference type="SUPFAM" id="SSF90112">
    <property type="entry name" value="Neurotransmitter-gated ion-channel transmembrane pore"/>
    <property type="match status" value="1"/>
</dbReference>
<keyword evidence="1" id="KW-1133">Transmembrane helix</keyword>
<protein>
    <recommendedName>
        <fullName evidence="2">Neurotransmitter-gated ion-channel transmembrane domain-containing protein</fullName>
    </recommendedName>
</protein>
<dbReference type="OrthoDB" id="8890589at2759"/>
<dbReference type="PANTHER" id="PTHR18945">
    <property type="entry name" value="NEUROTRANSMITTER GATED ION CHANNEL"/>
    <property type="match status" value="1"/>
</dbReference>
<evidence type="ECO:0000259" key="2">
    <source>
        <dbReference type="Pfam" id="PF02932"/>
    </source>
</evidence>
<dbReference type="AlphaFoldDB" id="A0A8S1HLY3"/>
<keyword evidence="1" id="KW-0472">Membrane</keyword>
<evidence type="ECO:0000313" key="4">
    <source>
        <dbReference type="Proteomes" id="UP000835052"/>
    </source>
</evidence>
<keyword evidence="4" id="KW-1185">Reference proteome</keyword>
<dbReference type="EMBL" id="CAJGYM010000080">
    <property type="protein sequence ID" value="CAD6196822.1"/>
    <property type="molecule type" value="Genomic_DNA"/>
</dbReference>
<proteinExistence type="predicted"/>
<keyword evidence="1" id="KW-0812">Transmembrane</keyword>
<accession>A0A8S1HLY3</accession>
<dbReference type="GO" id="GO:0004888">
    <property type="term" value="F:transmembrane signaling receptor activity"/>
    <property type="evidence" value="ECO:0007669"/>
    <property type="project" value="InterPro"/>
</dbReference>
<dbReference type="Pfam" id="PF02932">
    <property type="entry name" value="Neur_chan_memb"/>
    <property type="match status" value="1"/>
</dbReference>
<reference evidence="3" key="1">
    <citation type="submission" date="2020-10" db="EMBL/GenBank/DDBJ databases">
        <authorList>
            <person name="Kikuchi T."/>
        </authorList>
    </citation>
    <scope>NUCLEOTIDE SEQUENCE</scope>
    <source>
        <strain evidence="3">NKZ352</strain>
    </source>
</reference>
<dbReference type="InterPro" id="IPR006028">
    <property type="entry name" value="GABAA/Glycine_rcpt"/>
</dbReference>
<dbReference type="InterPro" id="IPR038050">
    <property type="entry name" value="Neuro_actylchol_rec"/>
</dbReference>
<comment type="caution">
    <text evidence="3">The sequence shown here is derived from an EMBL/GenBank/DDBJ whole genome shotgun (WGS) entry which is preliminary data.</text>
</comment>
<organism evidence="3 4">
    <name type="scientific">Caenorhabditis auriculariae</name>
    <dbReference type="NCBI Taxonomy" id="2777116"/>
    <lineage>
        <taxon>Eukaryota</taxon>
        <taxon>Metazoa</taxon>
        <taxon>Ecdysozoa</taxon>
        <taxon>Nematoda</taxon>
        <taxon>Chromadorea</taxon>
        <taxon>Rhabditida</taxon>
        <taxon>Rhabditina</taxon>
        <taxon>Rhabditomorpha</taxon>
        <taxon>Rhabditoidea</taxon>
        <taxon>Rhabditidae</taxon>
        <taxon>Peloderinae</taxon>
        <taxon>Caenorhabditis</taxon>
    </lineage>
</organism>
<feature type="transmembrane region" description="Helical" evidence="1">
    <location>
        <begin position="241"/>
        <end position="260"/>
    </location>
</feature>
<dbReference type="InterPro" id="IPR006029">
    <property type="entry name" value="Neurotrans-gated_channel_TM"/>
</dbReference>
<evidence type="ECO:0000313" key="3">
    <source>
        <dbReference type="EMBL" id="CAD6196822.1"/>
    </source>
</evidence>
<dbReference type="GO" id="GO:0016020">
    <property type="term" value="C:membrane"/>
    <property type="evidence" value="ECO:0007669"/>
    <property type="project" value="InterPro"/>
</dbReference>
<feature type="transmembrane region" description="Helical" evidence="1">
    <location>
        <begin position="152"/>
        <end position="174"/>
    </location>
</feature>
<dbReference type="GO" id="GO:0005230">
    <property type="term" value="F:extracellular ligand-gated monoatomic ion channel activity"/>
    <property type="evidence" value="ECO:0007669"/>
    <property type="project" value="UniProtKB-ARBA"/>
</dbReference>
<dbReference type="InterPro" id="IPR036719">
    <property type="entry name" value="Neuro-gated_channel_TM_sf"/>
</dbReference>
<feature type="domain" description="Neurotransmitter-gated ion-channel transmembrane" evidence="2">
    <location>
        <begin position="95"/>
        <end position="204"/>
    </location>
</feature>
<dbReference type="InterPro" id="IPR006201">
    <property type="entry name" value="Neur_channel"/>
</dbReference>
<feature type="transmembrane region" description="Helical" evidence="1">
    <location>
        <begin position="89"/>
        <end position="111"/>
    </location>
</feature>
<dbReference type="Proteomes" id="UP000835052">
    <property type="component" value="Unassembled WGS sequence"/>
</dbReference>
<dbReference type="CDD" id="cd19049">
    <property type="entry name" value="LGIC_TM_anion"/>
    <property type="match status" value="1"/>
</dbReference>
<sequence>MFRFEHNQRPNVIICRAAAPGDGYSTADVEYHWCDAVTQVCTKSVNTEAIELPSYKFAQVCVGRTMATTASGSYSRLILNFIFDRESGFYMLQIFLPAGLVVVISWVSFWISRDSAPSRTIIGVMTVLTETHLMTGTNRRLPPVAYVKAVDVYLGFCYLLVVLALIEYACVAYSKKKNEDRRRKEKKLEHKPAPPTPDLLHDARLAECTCNVEPSSIIAVVQQKKNRYCVRHSHIDIASRVLFPTAFIVFNILFWIILLAKAKRLPYYSETNVSRC</sequence>